<dbReference type="NCBIfam" id="NF005681">
    <property type="entry name" value="PRK07478.1"/>
    <property type="match status" value="1"/>
</dbReference>
<proteinExistence type="inferred from homology"/>
<keyword evidence="2" id="KW-0560">Oxidoreductase</keyword>
<evidence type="ECO:0000256" key="2">
    <source>
        <dbReference type="ARBA" id="ARBA00023002"/>
    </source>
</evidence>
<protein>
    <submittedName>
        <fullName evidence="5">SDR family oxidoreductase</fullName>
    </submittedName>
</protein>
<accession>A0A087EKZ9</accession>
<dbReference type="SUPFAM" id="SSF51735">
    <property type="entry name" value="NAD(P)-binding Rossmann-fold domains"/>
    <property type="match status" value="1"/>
</dbReference>
<comment type="similarity">
    <text evidence="1">Belongs to the short-chain dehydrogenases/reductases (SDR) family.</text>
</comment>
<dbReference type="AlphaFoldDB" id="A0A087EKZ9"/>
<dbReference type="NCBIfam" id="NF005559">
    <property type="entry name" value="PRK07231.1"/>
    <property type="match status" value="1"/>
</dbReference>
<feature type="domain" description="Ketoreductase" evidence="4">
    <location>
        <begin position="11"/>
        <end position="192"/>
    </location>
</feature>
<dbReference type="RefSeq" id="WP_034395641.1">
    <property type="nucleotide sequence ID" value="NZ_CP065668.1"/>
</dbReference>
<evidence type="ECO:0000313" key="6">
    <source>
        <dbReference type="Proteomes" id="UP000594778"/>
    </source>
</evidence>
<evidence type="ECO:0000256" key="3">
    <source>
        <dbReference type="ARBA" id="ARBA00023027"/>
    </source>
</evidence>
<evidence type="ECO:0000256" key="1">
    <source>
        <dbReference type="ARBA" id="ARBA00006484"/>
    </source>
</evidence>
<dbReference type="PRINTS" id="PR00081">
    <property type="entry name" value="GDHRDH"/>
</dbReference>
<dbReference type="InterPro" id="IPR002347">
    <property type="entry name" value="SDR_fam"/>
</dbReference>
<dbReference type="PANTHER" id="PTHR24321">
    <property type="entry name" value="DEHYDROGENASES, SHORT CHAIN"/>
    <property type="match status" value="1"/>
</dbReference>
<dbReference type="GO" id="GO:0016491">
    <property type="term" value="F:oxidoreductase activity"/>
    <property type="evidence" value="ECO:0007669"/>
    <property type="project" value="UniProtKB-KW"/>
</dbReference>
<dbReference type="Pfam" id="PF13561">
    <property type="entry name" value="adh_short_C2"/>
    <property type="match status" value="1"/>
</dbReference>
<dbReference type="InterPro" id="IPR057326">
    <property type="entry name" value="KR_dom"/>
</dbReference>
<gene>
    <name evidence="5" type="ORF">I6G66_01215</name>
</gene>
<reference evidence="5 6" key="1">
    <citation type="submission" date="2020-12" db="EMBL/GenBank/DDBJ databases">
        <title>FDA dAtabase for Regulatory Grade micrObial Sequences (FDA-ARGOS): Supporting development and validation of Infectious Disease Dx tests.</title>
        <authorList>
            <person name="Sproer C."/>
            <person name="Gronow S."/>
            <person name="Severitt S."/>
            <person name="Schroder I."/>
            <person name="Tallon L."/>
            <person name="Sadzewicz L."/>
            <person name="Zhao X."/>
            <person name="Boylan J."/>
            <person name="Ott S."/>
            <person name="Bowen H."/>
            <person name="Vavikolanu K."/>
            <person name="Mehta A."/>
            <person name="Aluvathingal J."/>
            <person name="Nadendla S."/>
            <person name="Lowell S."/>
            <person name="Myers T."/>
            <person name="Yan Y."/>
            <person name="Sichtig H."/>
        </authorList>
    </citation>
    <scope>NUCLEOTIDE SEQUENCE [LARGE SCALE GENOMIC DNA]</scope>
    <source>
        <strain evidence="5 6">FDAARGOS_909</strain>
    </source>
</reference>
<dbReference type="FunFam" id="3.40.50.720:FF:000084">
    <property type="entry name" value="Short-chain dehydrogenase reductase"/>
    <property type="match status" value="1"/>
</dbReference>
<evidence type="ECO:0000259" key="4">
    <source>
        <dbReference type="SMART" id="SM00822"/>
    </source>
</evidence>
<evidence type="ECO:0000313" key="5">
    <source>
        <dbReference type="EMBL" id="QPS08710.1"/>
    </source>
</evidence>
<dbReference type="PRINTS" id="PR00080">
    <property type="entry name" value="SDRFAMILY"/>
</dbReference>
<dbReference type="InterPro" id="IPR036291">
    <property type="entry name" value="NAD(P)-bd_dom_sf"/>
</dbReference>
<dbReference type="Gene3D" id="3.40.50.720">
    <property type="entry name" value="NAD(P)-binding Rossmann-like Domain"/>
    <property type="match status" value="1"/>
</dbReference>
<dbReference type="PANTHER" id="PTHR24321:SF8">
    <property type="entry name" value="ESTRADIOL 17-BETA-DEHYDROGENASE 8-RELATED"/>
    <property type="match status" value="1"/>
</dbReference>
<dbReference type="EMBL" id="CP065668">
    <property type="protein sequence ID" value="QPS08710.1"/>
    <property type="molecule type" value="Genomic_DNA"/>
</dbReference>
<dbReference type="SMART" id="SM00822">
    <property type="entry name" value="PKS_KR"/>
    <property type="match status" value="1"/>
</dbReference>
<organism evidence="5 6">
    <name type="scientific">Delftia acidovorans</name>
    <name type="common">Pseudomonas acidovorans</name>
    <name type="synonym">Comamonas acidovorans</name>
    <dbReference type="NCBI Taxonomy" id="80866"/>
    <lineage>
        <taxon>Bacteria</taxon>
        <taxon>Pseudomonadati</taxon>
        <taxon>Pseudomonadota</taxon>
        <taxon>Betaproteobacteria</taxon>
        <taxon>Burkholderiales</taxon>
        <taxon>Comamonadaceae</taxon>
        <taxon>Delftia</taxon>
    </lineage>
</organism>
<dbReference type="Proteomes" id="UP000594778">
    <property type="component" value="Chromosome"/>
</dbReference>
<sequence>MQPSPQQLHGKVALITGASSGIGREAARLFARHGARLVLTARRQAQLQTLVAEIEHNGGQAIALAGDVRDEPLAQALVETATARFGGLDIAFNNAGMTGDPCALPDLSLQAWQDAIATNLTSAFLGAKHQIPALLARGGGSLIFTSTFVGHTAGLPGMGAYAASKAGLVGLTQVIAAEYGPRGLRANALLPGGTDTPMGRASTPTPEARAFVENLHALKRLATPAEIAAAALFLASDASSFITGTAMVVDGGVSINRT</sequence>
<dbReference type="CDD" id="cd05233">
    <property type="entry name" value="SDR_c"/>
    <property type="match status" value="1"/>
</dbReference>
<name>A0A087EKZ9_DELAC</name>
<keyword evidence="3" id="KW-0520">NAD</keyword>